<dbReference type="PANTHER" id="PTHR12358">
    <property type="entry name" value="SPHINGOSINE KINASE"/>
    <property type="match status" value="1"/>
</dbReference>
<dbReference type="Pfam" id="PF00781">
    <property type="entry name" value="DAGK_cat"/>
    <property type="match status" value="1"/>
</dbReference>
<feature type="domain" description="DAGKc" evidence="9">
    <location>
        <begin position="31"/>
        <end position="162"/>
    </location>
</feature>
<comment type="cofactor">
    <cofactor evidence="1">
        <name>Mg(2+)</name>
        <dbReference type="ChEBI" id="CHEBI:18420"/>
    </cofactor>
</comment>
<dbReference type="Gene3D" id="3.40.50.10330">
    <property type="entry name" value="Probable inorganic polyphosphate/atp-NAD kinase, domain 1"/>
    <property type="match status" value="1"/>
</dbReference>
<proteinExistence type="inferred from homology"/>
<dbReference type="GO" id="GO:0005886">
    <property type="term" value="C:plasma membrane"/>
    <property type="evidence" value="ECO:0007669"/>
    <property type="project" value="TreeGrafter"/>
</dbReference>
<gene>
    <name evidence="10" type="ORF">EAS64_00630</name>
</gene>
<dbReference type="EMBL" id="RPFW01000001">
    <property type="protein sequence ID" value="TVZ06013.1"/>
    <property type="molecule type" value="Genomic_DNA"/>
</dbReference>
<dbReference type="SMART" id="SM00046">
    <property type="entry name" value="DAGKc"/>
    <property type="match status" value="1"/>
</dbReference>
<evidence type="ECO:0000313" key="10">
    <source>
        <dbReference type="EMBL" id="TVZ06013.1"/>
    </source>
</evidence>
<dbReference type="InterPro" id="IPR016064">
    <property type="entry name" value="NAD/diacylglycerol_kinase_sf"/>
</dbReference>
<evidence type="ECO:0000256" key="6">
    <source>
        <dbReference type="ARBA" id="ARBA00022840"/>
    </source>
</evidence>
<keyword evidence="11" id="KW-1185">Reference proteome</keyword>
<dbReference type="GO" id="GO:0016301">
    <property type="term" value="F:kinase activity"/>
    <property type="evidence" value="ECO:0007669"/>
    <property type="project" value="UniProtKB-KW"/>
</dbReference>
<dbReference type="InterPro" id="IPR001206">
    <property type="entry name" value="Diacylglycerol_kinase_cat_dom"/>
</dbReference>
<keyword evidence="7" id="KW-0444">Lipid biosynthesis</keyword>
<dbReference type="GO" id="GO:0008654">
    <property type="term" value="P:phospholipid biosynthetic process"/>
    <property type="evidence" value="ECO:0007669"/>
    <property type="project" value="UniProtKB-KW"/>
</dbReference>
<keyword evidence="4" id="KW-0547">Nucleotide-binding</keyword>
<keyword evidence="7" id="KW-0594">Phospholipid biosynthesis</keyword>
<protein>
    <submittedName>
        <fullName evidence="10">Diacylglycerol kinase family lipid kinase</fullName>
    </submittedName>
</protein>
<comment type="similarity">
    <text evidence="2">Belongs to the diacylglycerol/lipid kinase family.</text>
</comment>
<evidence type="ECO:0000256" key="3">
    <source>
        <dbReference type="ARBA" id="ARBA00022679"/>
    </source>
</evidence>
<organism evidence="10 11">
    <name type="scientific">Trebonia kvetii</name>
    <dbReference type="NCBI Taxonomy" id="2480626"/>
    <lineage>
        <taxon>Bacteria</taxon>
        <taxon>Bacillati</taxon>
        <taxon>Actinomycetota</taxon>
        <taxon>Actinomycetes</taxon>
        <taxon>Streptosporangiales</taxon>
        <taxon>Treboniaceae</taxon>
        <taxon>Trebonia</taxon>
    </lineage>
</organism>
<evidence type="ECO:0000259" key="9">
    <source>
        <dbReference type="PROSITE" id="PS50146"/>
    </source>
</evidence>
<keyword evidence="6" id="KW-0067">ATP-binding</keyword>
<keyword evidence="7" id="KW-0443">Lipid metabolism</keyword>
<reference evidence="10 11" key="1">
    <citation type="submission" date="2018-11" db="EMBL/GenBank/DDBJ databases">
        <title>Trebonia kvetii gen.nov., sp.nov., a novel acidophilic actinobacterium, and proposal of the new actinobacterial family Treboniaceae fam. nov.</title>
        <authorList>
            <person name="Rapoport D."/>
            <person name="Sagova-Mareckova M."/>
            <person name="Sedlacek I."/>
            <person name="Provaznik J."/>
            <person name="Kralova S."/>
            <person name="Pavlinic D."/>
            <person name="Benes V."/>
            <person name="Kopecky J."/>
        </authorList>
    </citation>
    <scope>NUCLEOTIDE SEQUENCE [LARGE SCALE GENOMIC DNA]</scope>
    <source>
        <strain evidence="10 11">15Tr583</strain>
    </source>
</reference>
<comment type="caution">
    <text evidence="10">The sequence shown here is derived from an EMBL/GenBank/DDBJ whole genome shotgun (WGS) entry which is preliminary data.</text>
</comment>
<dbReference type="Pfam" id="PF19279">
    <property type="entry name" value="YegS_C"/>
    <property type="match status" value="1"/>
</dbReference>
<sequence length="343" mass="35359">MAHDSGVALGYRGARRRTARFPAGRAGTLDDGMPGVAFVVNGSLVRGSGHFVALCREGAARHGWDCDVLVTEKAEAGIAAANGAALDGVDIVVAVGGDGTVRGCAEGLAGTGVPLGIVPHGTANLLARSLGVPVHPRAALSAALDPRASDRTIDLAVADDVPFTAMAGMGLDAAVVAGTKLKHQFGWLAYAMSGAVHLAVPPVRFTISLDDGPPIERMARSVVAGNSGLLPGGFSLLPDARLDDGMLDVGVLAPYGPFGWPRVATRVLTNSRHQDRMLERFQARKIEITASATLPREVDGELVEAGRRLTISVRPAALRVRVPASAPALRAGRAPALSPGQPR</sequence>
<accession>A0A6P2C8Y3</accession>
<dbReference type="InterPro" id="IPR050187">
    <property type="entry name" value="Lipid_Phosphate_FormReg"/>
</dbReference>
<keyword evidence="5 10" id="KW-0418">Kinase</keyword>
<keyword evidence="3" id="KW-0808">Transferase</keyword>
<evidence type="ECO:0000256" key="5">
    <source>
        <dbReference type="ARBA" id="ARBA00022777"/>
    </source>
</evidence>
<evidence type="ECO:0000256" key="1">
    <source>
        <dbReference type="ARBA" id="ARBA00001946"/>
    </source>
</evidence>
<dbReference type="GO" id="GO:0005524">
    <property type="term" value="F:ATP binding"/>
    <property type="evidence" value="ECO:0007669"/>
    <property type="project" value="UniProtKB-KW"/>
</dbReference>
<evidence type="ECO:0000256" key="2">
    <source>
        <dbReference type="ARBA" id="ARBA00005983"/>
    </source>
</evidence>
<evidence type="ECO:0000256" key="7">
    <source>
        <dbReference type="ARBA" id="ARBA00023209"/>
    </source>
</evidence>
<keyword evidence="8" id="KW-1208">Phospholipid metabolism</keyword>
<dbReference type="Gene3D" id="2.60.200.40">
    <property type="match status" value="1"/>
</dbReference>
<evidence type="ECO:0000256" key="4">
    <source>
        <dbReference type="ARBA" id="ARBA00022741"/>
    </source>
</evidence>
<dbReference type="PROSITE" id="PS50146">
    <property type="entry name" value="DAGK"/>
    <property type="match status" value="1"/>
</dbReference>
<name>A0A6P2C8Y3_9ACTN</name>
<dbReference type="OrthoDB" id="142078at2"/>
<dbReference type="Proteomes" id="UP000460272">
    <property type="component" value="Unassembled WGS sequence"/>
</dbReference>
<dbReference type="InterPro" id="IPR017438">
    <property type="entry name" value="ATP-NAD_kinase_N"/>
</dbReference>
<dbReference type="InterPro" id="IPR045540">
    <property type="entry name" value="YegS/DAGK_C"/>
</dbReference>
<dbReference type="SUPFAM" id="SSF111331">
    <property type="entry name" value="NAD kinase/diacylglycerol kinase-like"/>
    <property type="match status" value="1"/>
</dbReference>
<dbReference type="AlphaFoldDB" id="A0A6P2C8Y3"/>
<evidence type="ECO:0000256" key="8">
    <source>
        <dbReference type="ARBA" id="ARBA00023264"/>
    </source>
</evidence>
<evidence type="ECO:0000313" key="11">
    <source>
        <dbReference type="Proteomes" id="UP000460272"/>
    </source>
</evidence>
<dbReference type="PANTHER" id="PTHR12358:SF106">
    <property type="entry name" value="LIPID KINASE YEGS"/>
    <property type="match status" value="1"/>
</dbReference>